<dbReference type="PROSITE" id="PS51186">
    <property type="entry name" value="GNAT"/>
    <property type="match status" value="1"/>
</dbReference>
<gene>
    <name evidence="2" type="ORF">INT46_009768</name>
</gene>
<dbReference type="Pfam" id="PF08445">
    <property type="entry name" value="FR47"/>
    <property type="match status" value="1"/>
</dbReference>
<keyword evidence="3" id="KW-1185">Reference proteome</keyword>
<dbReference type="InterPro" id="IPR053225">
    <property type="entry name" value="Acyl-CoA_N-acyltransferase"/>
</dbReference>
<dbReference type="OrthoDB" id="272266at2759"/>
<accession>A0A8H7UX32</accession>
<name>A0A8H7UX32_9FUNG</name>
<comment type="caution">
    <text evidence="2">The sequence shown here is derived from an EMBL/GenBank/DDBJ whole genome shotgun (WGS) entry which is preliminary data.</text>
</comment>
<dbReference type="CDD" id="cd04301">
    <property type="entry name" value="NAT_SF"/>
    <property type="match status" value="1"/>
</dbReference>
<dbReference type="Proteomes" id="UP000650833">
    <property type="component" value="Unassembled WGS sequence"/>
</dbReference>
<dbReference type="Gene3D" id="3.40.630.30">
    <property type="match status" value="1"/>
</dbReference>
<evidence type="ECO:0000259" key="1">
    <source>
        <dbReference type="PROSITE" id="PS51186"/>
    </source>
</evidence>
<dbReference type="AlphaFoldDB" id="A0A8H7UX32"/>
<evidence type="ECO:0000313" key="3">
    <source>
        <dbReference type="Proteomes" id="UP000650833"/>
    </source>
</evidence>
<organism evidence="2 3">
    <name type="scientific">Mucor plumbeus</name>
    <dbReference type="NCBI Taxonomy" id="97098"/>
    <lineage>
        <taxon>Eukaryota</taxon>
        <taxon>Fungi</taxon>
        <taxon>Fungi incertae sedis</taxon>
        <taxon>Mucoromycota</taxon>
        <taxon>Mucoromycotina</taxon>
        <taxon>Mucoromycetes</taxon>
        <taxon>Mucorales</taxon>
        <taxon>Mucorineae</taxon>
        <taxon>Mucoraceae</taxon>
        <taxon>Mucor</taxon>
    </lineage>
</organism>
<dbReference type="InterPro" id="IPR016181">
    <property type="entry name" value="Acyl_CoA_acyltransferase"/>
</dbReference>
<dbReference type="PANTHER" id="PTHR20958:SF6">
    <property type="entry name" value="GLYCINE N-ACYLTRANSFERASE-LIKE PROTEIN"/>
    <property type="match status" value="1"/>
</dbReference>
<dbReference type="EMBL" id="JAEPRC010000535">
    <property type="protein sequence ID" value="KAG2195293.1"/>
    <property type="molecule type" value="Genomic_DNA"/>
</dbReference>
<dbReference type="InterPro" id="IPR000182">
    <property type="entry name" value="GNAT_dom"/>
</dbReference>
<proteinExistence type="predicted"/>
<protein>
    <recommendedName>
        <fullName evidence="1">N-acetyltransferase domain-containing protein</fullName>
    </recommendedName>
</protein>
<dbReference type="PANTHER" id="PTHR20958">
    <property type="entry name" value="GLYCINE N-ACYLTRANSFERASE-LIKE PROTEIN"/>
    <property type="match status" value="1"/>
</dbReference>
<sequence>MTQLYKWSTDEQIDQFKQYLTHKGPTTASLLGYLLSTGVCESDAPGKSQIFSNHSDPFNTSSVVVWLIDSDHRIRFFVSSELELNFKKMTPDAAALAYNASYPDELPAYFSNVEDEALYKQSLQTVEEVLTFYMDQRYGADKGVLYHDTCLLWAPIFHKLFKINIDSPCFVFSKQASKPLDPITLPPQHTIGSLLPTDVETVVTKNKIAYDPKYVQDCFRISSAIRVNGELAAWGMTHRDLYIGALHVLPEYRRQGLAEILITDLCRQYAEFFKSQLPNVPLDQLYFGSCVETFNDASSRLFRKAGFVTHGLGTTWIHCCRK</sequence>
<evidence type="ECO:0000313" key="2">
    <source>
        <dbReference type="EMBL" id="KAG2195293.1"/>
    </source>
</evidence>
<feature type="domain" description="N-acetyltransferase" evidence="1">
    <location>
        <begin position="181"/>
        <end position="322"/>
    </location>
</feature>
<dbReference type="GO" id="GO:0016747">
    <property type="term" value="F:acyltransferase activity, transferring groups other than amino-acyl groups"/>
    <property type="evidence" value="ECO:0007669"/>
    <property type="project" value="InterPro"/>
</dbReference>
<dbReference type="InterPro" id="IPR013653">
    <property type="entry name" value="GCN5-like_dom"/>
</dbReference>
<reference evidence="2" key="1">
    <citation type="submission" date="2020-12" db="EMBL/GenBank/DDBJ databases">
        <title>Metabolic potential, ecology and presence of endohyphal bacteria is reflected in genomic diversity of Mucoromycotina.</title>
        <authorList>
            <person name="Muszewska A."/>
            <person name="Okrasinska A."/>
            <person name="Steczkiewicz K."/>
            <person name="Drgas O."/>
            <person name="Orlowska M."/>
            <person name="Perlinska-Lenart U."/>
            <person name="Aleksandrzak-Piekarczyk T."/>
            <person name="Szatraj K."/>
            <person name="Zielenkiewicz U."/>
            <person name="Pilsyk S."/>
            <person name="Malc E."/>
            <person name="Mieczkowski P."/>
            <person name="Kruszewska J.S."/>
            <person name="Biernat P."/>
            <person name="Pawlowska J."/>
        </authorList>
    </citation>
    <scope>NUCLEOTIDE SEQUENCE</scope>
    <source>
        <strain evidence="2">CBS 226.32</strain>
    </source>
</reference>
<dbReference type="SUPFAM" id="SSF55729">
    <property type="entry name" value="Acyl-CoA N-acyltransferases (Nat)"/>
    <property type="match status" value="1"/>
</dbReference>